<accession>A0A238U558</accession>
<proteinExistence type="predicted"/>
<gene>
    <name evidence="15" type="ORF">TJEJU_0481</name>
</gene>
<keyword evidence="4" id="KW-0645">Protease</keyword>
<sequence>MKSLYKRISAEVPSDYTKPSQSFKKHVWLSVLGLLAFIVLYLGLTIWFGRLAYNLAMDAHNFDGHFFNYLLAFGFGFLSLFMAKSLFFLNKREDNPIHKYITEKEEPVLFDYLYQLADEAGAPKPNKVFLTDRVNASVSYDISLINLIFPSKKNLEIGLGITNVLSLGELKAVLAHEFGHFAQRSMLLGRYVYVVQQIAARIVGKRDAFDSFLAGLSRIDLRIAWIGWILSILVWSVRSFIEICFRVVVVAERALSREMEFQADLVAVSLTGSDALIHALYKLQVADEAHENAIQCMSELLGEKKAIKDMYTLQSNYIERMAVILNDPAYGKSPTVPDQSPEENRIFANKKYNPPKMWATHPADIDRENNAKKNYIFEEIDERSSWELFSDPKFYREEMTKRLISTAKVETTDEVEEEGIKYQNKSYFDWTFLEPEYNSNFLNRFPFQNFESYEDLLNKEIKDVDLDTTVSKLYPHYISNDIQELQELEEEIIALEVSKDESLTLEKRKIWHRGNEVKRKDIPEILKGLKEEVAVIREKLKEHDVLCRSTFQRLAKEVDQSWADYHKRLIKLVHYSEHAMANLKDVIRKYNNVMGIALADGNVSDDELVRILSIGDTYHITLRRIYKHAETFTLNNTLLKNMNTDHYNSLFEEFKLPPPSKENINEWVQVVDGWASVALTALNKLRNESLELLLETEKYIKQAYTEKLTEKTTAIIKGFPDRYDTLIPGKERKLQTKLGVWDRFVTGDGIIPSIAKFGISGGIVFAAIFFGNRSQKLPLYIYNGLQTTVSVTVGSEFFEIEPNYNEELLINYGTNYIIKAKNSEGQIIDSLNFSMNEHSAYMYNVANAAVMMKYPVFYGVGAFTSPKSETELLNESKIFPIKADYILAEPPQEISMPSGVSVERKDVLLAYSEQGPQELLSILKDEDQISEMIETHVKWDDDDSKQIVNWLYYLRGTKEGLAVLNSRLNRNPKEFISLRALQDLSDSTAHEDICNKHVELAREEPDNPDLYYLSIRCIKDEKLKDSKFLEGYKKWNQHNWLAYASGYIYTQKNNLEEAYEAYRVAAKGNPTLRSMIALDVERIKRILNLKGKKRYRTIIKNEQVKYYQNLESGKIENGENNPDYIFYLINNGKIDEAYELVKKYDERMSYVNYFIAASKGVKKDLRDKLIRNLDINQLNYNSVWPILGLHVLDNKDYTDLLPVFQPLDMEAKDVNKLISLIKQRDFSGVDDRIQNLTTQWKAQVYVLSSIIQKGNIPIKWKEVIKGGLFISEKPYLGL</sequence>
<evidence type="ECO:0000256" key="10">
    <source>
        <dbReference type="ARBA" id="ARBA00023049"/>
    </source>
</evidence>
<dbReference type="GO" id="GO:0004222">
    <property type="term" value="F:metalloendopeptidase activity"/>
    <property type="evidence" value="ECO:0007669"/>
    <property type="project" value="InterPro"/>
</dbReference>
<dbReference type="RefSeq" id="WP_095069132.1">
    <property type="nucleotide sequence ID" value="NZ_LT899436.1"/>
</dbReference>
<dbReference type="GO" id="GO:0046872">
    <property type="term" value="F:metal ion binding"/>
    <property type="evidence" value="ECO:0007669"/>
    <property type="project" value="UniProtKB-KW"/>
</dbReference>
<evidence type="ECO:0000313" key="15">
    <source>
        <dbReference type="EMBL" id="SNR14277.1"/>
    </source>
</evidence>
<keyword evidence="11 13" id="KW-0472">Membrane</keyword>
<evidence type="ECO:0000256" key="3">
    <source>
        <dbReference type="ARBA" id="ARBA00022475"/>
    </source>
</evidence>
<dbReference type="Pfam" id="PF01435">
    <property type="entry name" value="Peptidase_M48"/>
    <property type="match status" value="1"/>
</dbReference>
<evidence type="ECO:0000256" key="12">
    <source>
        <dbReference type="SAM" id="Coils"/>
    </source>
</evidence>
<evidence type="ECO:0000256" key="11">
    <source>
        <dbReference type="ARBA" id="ARBA00023136"/>
    </source>
</evidence>
<dbReference type="GO" id="GO:0005886">
    <property type="term" value="C:plasma membrane"/>
    <property type="evidence" value="ECO:0007669"/>
    <property type="project" value="UniProtKB-SubCell"/>
</dbReference>
<dbReference type="InterPro" id="IPR001915">
    <property type="entry name" value="Peptidase_M48"/>
</dbReference>
<evidence type="ECO:0000256" key="7">
    <source>
        <dbReference type="ARBA" id="ARBA00022801"/>
    </source>
</evidence>
<feature type="transmembrane region" description="Helical" evidence="13">
    <location>
        <begin position="223"/>
        <end position="241"/>
    </location>
</feature>
<comment type="cofactor">
    <cofactor evidence="1">
        <name>Zn(2+)</name>
        <dbReference type="ChEBI" id="CHEBI:29105"/>
    </cofactor>
</comment>
<keyword evidence="7" id="KW-0378">Hydrolase</keyword>
<feature type="domain" description="Peptidase M48" evidence="14">
    <location>
        <begin position="160"/>
        <end position="371"/>
    </location>
</feature>
<feature type="coiled-coil region" evidence="12">
    <location>
        <begin position="478"/>
        <end position="546"/>
    </location>
</feature>
<keyword evidence="12" id="KW-0175">Coiled coil</keyword>
<keyword evidence="9 13" id="KW-1133">Transmembrane helix</keyword>
<keyword evidence="8" id="KW-0862">Zinc</keyword>
<dbReference type="InterPro" id="IPR050083">
    <property type="entry name" value="HtpX_protease"/>
</dbReference>
<evidence type="ECO:0000256" key="4">
    <source>
        <dbReference type="ARBA" id="ARBA00022670"/>
    </source>
</evidence>
<feature type="transmembrane region" description="Helical" evidence="13">
    <location>
        <begin position="27"/>
        <end position="49"/>
    </location>
</feature>
<evidence type="ECO:0000256" key="8">
    <source>
        <dbReference type="ARBA" id="ARBA00022833"/>
    </source>
</evidence>
<dbReference type="Gene3D" id="3.30.2010.10">
    <property type="entry name" value="Metalloproteases ('zincins'), catalytic domain"/>
    <property type="match status" value="1"/>
</dbReference>
<evidence type="ECO:0000313" key="16">
    <source>
        <dbReference type="Proteomes" id="UP000215214"/>
    </source>
</evidence>
<keyword evidence="3" id="KW-1003">Cell membrane</keyword>
<dbReference type="KEGG" id="tje:TJEJU_0481"/>
<evidence type="ECO:0000256" key="5">
    <source>
        <dbReference type="ARBA" id="ARBA00022692"/>
    </source>
</evidence>
<dbReference type="OrthoDB" id="9789270at2"/>
<dbReference type="AlphaFoldDB" id="A0A238U558"/>
<evidence type="ECO:0000256" key="13">
    <source>
        <dbReference type="SAM" id="Phobius"/>
    </source>
</evidence>
<keyword evidence="5 13" id="KW-0812">Transmembrane</keyword>
<dbReference type="EMBL" id="LT899436">
    <property type="protein sequence ID" value="SNR14277.1"/>
    <property type="molecule type" value="Genomic_DNA"/>
</dbReference>
<evidence type="ECO:0000259" key="14">
    <source>
        <dbReference type="Pfam" id="PF01435"/>
    </source>
</evidence>
<dbReference type="PANTHER" id="PTHR43221">
    <property type="entry name" value="PROTEASE HTPX"/>
    <property type="match status" value="1"/>
</dbReference>
<evidence type="ECO:0000256" key="6">
    <source>
        <dbReference type="ARBA" id="ARBA00022723"/>
    </source>
</evidence>
<comment type="subcellular location">
    <subcellularLocation>
        <location evidence="2">Cell membrane</location>
        <topology evidence="2">Multi-pass membrane protein</topology>
    </subcellularLocation>
</comment>
<dbReference type="PANTHER" id="PTHR43221:SF1">
    <property type="entry name" value="PROTEASE HTPX"/>
    <property type="match status" value="1"/>
</dbReference>
<dbReference type="Proteomes" id="UP000215214">
    <property type="component" value="Chromosome TJEJU"/>
</dbReference>
<keyword evidence="10" id="KW-0482">Metalloprotease</keyword>
<name>A0A238U558_9FLAO</name>
<feature type="transmembrane region" description="Helical" evidence="13">
    <location>
        <begin position="69"/>
        <end position="89"/>
    </location>
</feature>
<organism evidence="15 16">
    <name type="scientific">Tenacibaculum jejuense</name>
    <dbReference type="NCBI Taxonomy" id="584609"/>
    <lineage>
        <taxon>Bacteria</taxon>
        <taxon>Pseudomonadati</taxon>
        <taxon>Bacteroidota</taxon>
        <taxon>Flavobacteriia</taxon>
        <taxon>Flavobacteriales</taxon>
        <taxon>Flavobacteriaceae</taxon>
        <taxon>Tenacibaculum</taxon>
    </lineage>
</organism>
<keyword evidence="16" id="KW-1185">Reference proteome</keyword>
<keyword evidence="6" id="KW-0479">Metal-binding</keyword>
<dbReference type="GO" id="GO:0006508">
    <property type="term" value="P:proteolysis"/>
    <property type="evidence" value="ECO:0007669"/>
    <property type="project" value="UniProtKB-KW"/>
</dbReference>
<reference evidence="15 16" key="1">
    <citation type="submission" date="2017-07" db="EMBL/GenBank/DDBJ databases">
        <authorList>
            <person name="Sun Z.S."/>
            <person name="Albrecht U."/>
            <person name="Echele G."/>
            <person name="Lee C.C."/>
        </authorList>
    </citation>
    <scope>NUCLEOTIDE SEQUENCE [LARGE SCALE GENOMIC DNA]</scope>
    <source>
        <strain evidence="16">type strain: KCTC 22618</strain>
    </source>
</reference>
<protein>
    <submittedName>
        <fullName evidence="15">Putative membrane-associated peptidase M48 family</fullName>
    </submittedName>
</protein>
<dbReference type="CDD" id="cd07328">
    <property type="entry name" value="M48_Ste24p_like"/>
    <property type="match status" value="1"/>
</dbReference>
<evidence type="ECO:0000256" key="1">
    <source>
        <dbReference type="ARBA" id="ARBA00001947"/>
    </source>
</evidence>
<evidence type="ECO:0000256" key="9">
    <source>
        <dbReference type="ARBA" id="ARBA00022989"/>
    </source>
</evidence>
<evidence type="ECO:0000256" key="2">
    <source>
        <dbReference type="ARBA" id="ARBA00004651"/>
    </source>
</evidence>